<dbReference type="Pfam" id="PF11337">
    <property type="entry name" value="DUF3139"/>
    <property type="match status" value="1"/>
</dbReference>
<evidence type="ECO:0000313" key="1">
    <source>
        <dbReference type="EMBL" id="TSB45960.1"/>
    </source>
</evidence>
<proteinExistence type="predicted"/>
<sequence length="100" mass="11239">MVIVIATIGFFGYRFIYGDPNVISKSDAEVYAYLVDEKHYSPAEIASIETGYNFKNEKRTAYITVVTFRDEPGHNYEFVYSEKNGVWGIGDVEGGGKHGE</sequence>
<dbReference type="InterPro" id="IPR021486">
    <property type="entry name" value="DUF3139"/>
</dbReference>
<dbReference type="OrthoDB" id="2972540at2"/>
<dbReference type="AlphaFoldDB" id="A0A553ZWX2"/>
<accession>A0A553ZWX2</accession>
<evidence type="ECO:0000313" key="2">
    <source>
        <dbReference type="Proteomes" id="UP000318521"/>
    </source>
</evidence>
<dbReference type="EMBL" id="VLXZ01000008">
    <property type="protein sequence ID" value="TSB45960.1"/>
    <property type="molecule type" value="Genomic_DNA"/>
</dbReference>
<dbReference type="Proteomes" id="UP000318521">
    <property type="component" value="Unassembled WGS sequence"/>
</dbReference>
<gene>
    <name evidence="1" type="ORF">FN960_13725</name>
</gene>
<keyword evidence="2" id="KW-1185">Reference proteome</keyword>
<comment type="caution">
    <text evidence="1">The sequence shown here is derived from an EMBL/GenBank/DDBJ whole genome shotgun (WGS) entry which is preliminary data.</text>
</comment>
<name>A0A553ZWX2_9BACI</name>
<protein>
    <submittedName>
        <fullName evidence="1">DUF3139 domain-containing protein</fullName>
    </submittedName>
</protein>
<organism evidence="1 2">
    <name type="scientific">Alkalicoccobacillus porphyridii</name>
    <dbReference type="NCBI Taxonomy" id="2597270"/>
    <lineage>
        <taxon>Bacteria</taxon>
        <taxon>Bacillati</taxon>
        <taxon>Bacillota</taxon>
        <taxon>Bacilli</taxon>
        <taxon>Bacillales</taxon>
        <taxon>Bacillaceae</taxon>
        <taxon>Alkalicoccobacillus</taxon>
    </lineage>
</organism>
<dbReference type="RefSeq" id="WP_143849300.1">
    <property type="nucleotide sequence ID" value="NZ_VLXZ01000008.1"/>
</dbReference>
<reference evidence="1 2" key="1">
    <citation type="submission" date="2019-07" db="EMBL/GenBank/DDBJ databases">
        <authorList>
            <person name="Park Y.J."/>
            <person name="Jeong S.E."/>
            <person name="Jung H.S."/>
        </authorList>
    </citation>
    <scope>NUCLEOTIDE SEQUENCE [LARGE SCALE GENOMIC DNA]</scope>
    <source>
        <strain evidence="2">P16(2019)</strain>
    </source>
</reference>